<proteinExistence type="inferred from homology"/>
<evidence type="ECO:0000256" key="1">
    <source>
        <dbReference type="ARBA" id="ARBA00000971"/>
    </source>
</evidence>
<dbReference type="GO" id="GO:0042026">
    <property type="term" value="P:protein refolding"/>
    <property type="evidence" value="ECO:0007669"/>
    <property type="project" value="UniProtKB-ARBA"/>
</dbReference>
<keyword evidence="4" id="KW-0963">Cytoplasm</keyword>
<evidence type="ECO:0000256" key="8">
    <source>
        <dbReference type="ARBA" id="ARBA00037071"/>
    </source>
</evidence>
<keyword evidence="6" id="KW-0143">Chaperone</keyword>
<dbReference type="EC" id="5.2.1.8" evidence="10"/>
<evidence type="ECO:0000256" key="6">
    <source>
        <dbReference type="ARBA" id="ARBA00023186"/>
    </source>
</evidence>
<name>Q6SFI0_9BACT</name>
<feature type="domain" description="PPIase FKBP-type" evidence="11">
    <location>
        <begin position="6"/>
        <end position="83"/>
    </location>
</feature>
<reference evidence="12" key="2">
    <citation type="submission" date="2003-12" db="EMBL/GenBank/DDBJ databases">
        <title>Monterey Bay Coastal Ocean Microbial Observatory environmental clone sequencing.</title>
        <authorList>
            <person name="DeLong E.F."/>
        </authorList>
    </citation>
    <scope>NUCLEOTIDE SEQUENCE</scope>
</reference>
<dbReference type="AlphaFoldDB" id="Q6SFI0"/>
<comment type="function">
    <text evidence="8">Also involved in hydrogenase metallocenter assembly, probably by participating in the nickel insertion step. This function in hydrogenase biosynthesis requires chaperone activity and the presence of the metal-binding domain, but not PPIase activity.</text>
</comment>
<evidence type="ECO:0000256" key="9">
    <source>
        <dbReference type="PROSITE-ProRule" id="PRU00277"/>
    </source>
</evidence>
<evidence type="ECO:0000256" key="5">
    <source>
        <dbReference type="ARBA" id="ARBA00023110"/>
    </source>
</evidence>
<keyword evidence="5 9" id="KW-0697">Rotamase</keyword>
<dbReference type="EMBL" id="AY458647">
    <property type="protein sequence ID" value="AAR38237.1"/>
    <property type="molecule type" value="Genomic_DNA"/>
</dbReference>
<evidence type="ECO:0000256" key="4">
    <source>
        <dbReference type="ARBA" id="ARBA00022490"/>
    </source>
</evidence>
<dbReference type="InterPro" id="IPR046357">
    <property type="entry name" value="PPIase_dom_sf"/>
</dbReference>
<reference evidence="12" key="1">
    <citation type="submission" date="2003-11" db="EMBL/GenBank/DDBJ databases">
        <authorList>
            <person name="Heidelberg J.F."/>
            <person name="Eisen J.A."/>
            <person name="Nelson W.C."/>
            <person name="DeLong E.F."/>
        </authorList>
    </citation>
    <scope>NUCLEOTIDE SEQUENCE</scope>
</reference>
<dbReference type="Pfam" id="PF00254">
    <property type="entry name" value="FKBP_C"/>
    <property type="match status" value="1"/>
</dbReference>
<dbReference type="GO" id="GO:0003755">
    <property type="term" value="F:peptidyl-prolyl cis-trans isomerase activity"/>
    <property type="evidence" value="ECO:0007669"/>
    <property type="project" value="UniProtKB-UniRule"/>
</dbReference>
<dbReference type="Gene3D" id="3.10.50.40">
    <property type="match status" value="1"/>
</dbReference>
<accession>Q6SFI0</accession>
<dbReference type="PANTHER" id="PTHR47861:SF3">
    <property type="entry name" value="FKBP-TYPE PEPTIDYL-PROLYL CIS-TRANS ISOMERASE SLYD"/>
    <property type="match status" value="1"/>
</dbReference>
<comment type="catalytic activity">
    <reaction evidence="1 9 10">
        <text>[protein]-peptidylproline (omega=180) = [protein]-peptidylproline (omega=0)</text>
        <dbReference type="Rhea" id="RHEA:16237"/>
        <dbReference type="Rhea" id="RHEA-COMP:10747"/>
        <dbReference type="Rhea" id="RHEA-COMP:10748"/>
        <dbReference type="ChEBI" id="CHEBI:83833"/>
        <dbReference type="ChEBI" id="CHEBI:83834"/>
        <dbReference type="EC" id="5.2.1.8"/>
    </reaction>
</comment>
<keyword evidence="7 9" id="KW-0413">Isomerase</keyword>
<evidence type="ECO:0000256" key="3">
    <source>
        <dbReference type="ARBA" id="ARBA00006577"/>
    </source>
</evidence>
<comment type="similarity">
    <text evidence="3 10">Belongs to the FKBP-type PPIase family.</text>
</comment>
<gene>
    <name evidence="12" type="ORF">MBMO_EBAC000-36A07.82</name>
</gene>
<evidence type="ECO:0000256" key="10">
    <source>
        <dbReference type="RuleBase" id="RU003915"/>
    </source>
</evidence>
<evidence type="ECO:0000313" key="12">
    <source>
        <dbReference type="EMBL" id="AAR38237.1"/>
    </source>
</evidence>
<dbReference type="GO" id="GO:0005737">
    <property type="term" value="C:cytoplasm"/>
    <property type="evidence" value="ECO:0007669"/>
    <property type="project" value="UniProtKB-SubCell"/>
</dbReference>
<protein>
    <recommendedName>
        <fullName evidence="10">Peptidyl-prolyl cis-trans isomerase</fullName>
        <ecNumber evidence="10">5.2.1.8</ecNumber>
    </recommendedName>
</protein>
<dbReference type="InterPro" id="IPR001179">
    <property type="entry name" value="PPIase_FKBP_dom"/>
</dbReference>
<evidence type="ECO:0000256" key="7">
    <source>
        <dbReference type="ARBA" id="ARBA00023235"/>
    </source>
</evidence>
<dbReference type="PROSITE" id="PS50059">
    <property type="entry name" value="FKBP_PPIASE"/>
    <property type="match status" value="1"/>
</dbReference>
<evidence type="ECO:0000259" key="11">
    <source>
        <dbReference type="PROSITE" id="PS50059"/>
    </source>
</evidence>
<dbReference type="PANTHER" id="PTHR47861">
    <property type="entry name" value="FKBP-TYPE PEPTIDYL-PROLYL CIS-TRANS ISOMERASE SLYD"/>
    <property type="match status" value="1"/>
</dbReference>
<dbReference type="SUPFAM" id="SSF54534">
    <property type="entry name" value="FKBP-like"/>
    <property type="match status" value="1"/>
</dbReference>
<comment type="subcellular location">
    <subcellularLocation>
        <location evidence="2">Cytoplasm</location>
    </subcellularLocation>
</comment>
<sequence length="159" mass="17946">MKISMNTVVTMNYEIRDVDNNLLESSKEPVTYLHGGYDQIFPKVEEAMHNKNKGDKVEIVLEPAEAFGEYDPELVQLEPTSAFPESQLKEGMSFEGEDEKGEVIIYYIKTITDGKVEVDGNHPWAGERINFLAIIEDVRTAKDEEIAHKHVQGSGGHQH</sequence>
<evidence type="ECO:0000256" key="2">
    <source>
        <dbReference type="ARBA" id="ARBA00004496"/>
    </source>
</evidence>
<organism evidence="12">
    <name type="scientific">uncultured marine bacterium 580</name>
    <dbReference type="NCBI Taxonomy" id="257400"/>
    <lineage>
        <taxon>Bacteria</taxon>
        <taxon>environmental samples</taxon>
    </lineage>
</organism>